<evidence type="ECO:0000313" key="3">
    <source>
        <dbReference type="Proteomes" id="UP001519272"/>
    </source>
</evidence>
<dbReference type="RefSeq" id="WP_210089479.1">
    <property type="nucleotide sequence ID" value="NZ_JAGGKG010000011.1"/>
</dbReference>
<keyword evidence="3" id="KW-1185">Reference proteome</keyword>
<comment type="caution">
    <text evidence="2">The sequence shown here is derived from an EMBL/GenBank/DDBJ whole genome shotgun (WGS) entry which is preliminary data.</text>
</comment>
<dbReference type="Pfam" id="PF07833">
    <property type="entry name" value="Cu_amine_oxidN1"/>
    <property type="match status" value="1"/>
</dbReference>
<name>A0ABS4FTF0_9BACL</name>
<gene>
    <name evidence="2" type="ORF">J2Z32_002506</name>
</gene>
<dbReference type="InterPro" id="IPR012854">
    <property type="entry name" value="Cu_amine_oxidase-like_N"/>
</dbReference>
<sequence>MIEVSIILDNKEQLKGLIDPNTGVAYIPLRSFCEYMGLKVIWDGEKRIVSVDTNFFN</sequence>
<protein>
    <recommendedName>
        <fullName evidence="1">Copper amine oxidase-like N-terminal domain-containing protein</fullName>
    </recommendedName>
</protein>
<dbReference type="Proteomes" id="UP001519272">
    <property type="component" value="Unassembled WGS sequence"/>
</dbReference>
<evidence type="ECO:0000313" key="2">
    <source>
        <dbReference type="EMBL" id="MBP1905858.1"/>
    </source>
</evidence>
<evidence type="ECO:0000259" key="1">
    <source>
        <dbReference type="Pfam" id="PF07833"/>
    </source>
</evidence>
<dbReference type="EMBL" id="JAGGKG010000011">
    <property type="protein sequence ID" value="MBP1905858.1"/>
    <property type="molecule type" value="Genomic_DNA"/>
</dbReference>
<accession>A0ABS4FTF0</accession>
<feature type="domain" description="Copper amine oxidase-like N-terminal" evidence="1">
    <location>
        <begin position="22"/>
        <end position="52"/>
    </location>
</feature>
<reference evidence="2 3" key="1">
    <citation type="submission" date="2021-03" db="EMBL/GenBank/DDBJ databases">
        <title>Genomic Encyclopedia of Type Strains, Phase IV (KMG-IV): sequencing the most valuable type-strain genomes for metagenomic binning, comparative biology and taxonomic classification.</title>
        <authorList>
            <person name="Goeker M."/>
        </authorList>
    </citation>
    <scope>NUCLEOTIDE SEQUENCE [LARGE SCALE GENOMIC DNA]</scope>
    <source>
        <strain evidence="2 3">DSM 14349</strain>
    </source>
</reference>
<organism evidence="2 3">
    <name type="scientific">Paenibacillus turicensis</name>
    <dbReference type="NCBI Taxonomy" id="160487"/>
    <lineage>
        <taxon>Bacteria</taxon>
        <taxon>Bacillati</taxon>
        <taxon>Bacillota</taxon>
        <taxon>Bacilli</taxon>
        <taxon>Bacillales</taxon>
        <taxon>Paenibacillaceae</taxon>
        <taxon>Paenibacillus</taxon>
    </lineage>
</organism>
<proteinExistence type="predicted"/>